<evidence type="ECO:0000313" key="8">
    <source>
        <dbReference type="EMBL" id="KYO50968.1"/>
    </source>
</evidence>
<dbReference type="InterPro" id="IPR025965">
    <property type="entry name" value="FlgD/Vpr_Ig-like"/>
</dbReference>
<dbReference type="Pfam" id="PF13860">
    <property type="entry name" value="FlgD_ig"/>
    <property type="match status" value="1"/>
</dbReference>
<dbReference type="Pfam" id="PF13861">
    <property type="entry name" value="FLgD_tudor"/>
    <property type="match status" value="1"/>
</dbReference>
<keyword evidence="3 5" id="KW-1005">Bacterial flagellum biogenesis</keyword>
<dbReference type="RefSeq" id="WP_014744767.1">
    <property type="nucleotide sequence ID" value="NZ_CP121034.1"/>
</dbReference>
<reference evidence="8 9" key="1">
    <citation type="submission" date="2015-12" db="EMBL/GenBank/DDBJ databases">
        <title>Genome sequence of Tistrella mobilis MCCC 1A02139.</title>
        <authorList>
            <person name="Lu L."/>
            <person name="Lai Q."/>
            <person name="Shao Z."/>
            <person name="Qian P."/>
        </authorList>
    </citation>
    <scope>NUCLEOTIDE SEQUENCE [LARGE SCALE GENOMIC DNA]</scope>
    <source>
        <strain evidence="8 9">MCCC 1A02139</strain>
    </source>
</reference>
<sequence length="259" mass="27318">MATSSVTNTTTTTATTSKATIANNKLADDFDQFLTLLTTQLKNQDPTNPLDTNEFTNQLVLFTQTEQLVQSNSNLESLISLSEGQQVANAASYIGKVVDANGDTIQMTDGSASYHYRLPENAEKVTVNIIDESGKVVRSEAGETTAGVHNYEWDGKDSEGKLLEDGQYRMSVTALDATGKTIAVTTSITGTVDSVGITNGNVVLNVNGVEIPLSEVTGIRDASAATSEADATLKALQQLYNSGLIDQSTLLAAQEAAAA</sequence>
<dbReference type="Gene3D" id="2.30.30.910">
    <property type="match status" value="1"/>
</dbReference>
<dbReference type="InterPro" id="IPR005648">
    <property type="entry name" value="FlgD"/>
</dbReference>
<dbReference type="OMA" id="DFAMQLA"/>
<dbReference type="Proteomes" id="UP000075787">
    <property type="component" value="Unassembled WGS sequence"/>
</dbReference>
<organism evidence="8 9">
    <name type="scientific">Tistrella mobilis</name>
    <dbReference type="NCBI Taxonomy" id="171437"/>
    <lineage>
        <taxon>Bacteria</taxon>
        <taxon>Pseudomonadati</taxon>
        <taxon>Pseudomonadota</taxon>
        <taxon>Alphaproteobacteria</taxon>
        <taxon>Geminicoccales</taxon>
        <taxon>Geminicoccaceae</taxon>
        <taxon>Tistrella</taxon>
    </lineage>
</organism>
<evidence type="ECO:0000259" key="6">
    <source>
        <dbReference type="Pfam" id="PF13860"/>
    </source>
</evidence>
<evidence type="ECO:0000259" key="7">
    <source>
        <dbReference type="Pfam" id="PF13861"/>
    </source>
</evidence>
<dbReference type="Pfam" id="PF03963">
    <property type="entry name" value="FlgD"/>
    <property type="match status" value="1"/>
</dbReference>
<evidence type="ECO:0000256" key="1">
    <source>
        <dbReference type="ARBA" id="ARBA00010577"/>
    </source>
</evidence>
<dbReference type="InterPro" id="IPR025963">
    <property type="entry name" value="FLgD_Tudor"/>
</dbReference>
<dbReference type="AlphaFoldDB" id="A0A161Q0U3"/>
<evidence type="ECO:0000313" key="9">
    <source>
        <dbReference type="Proteomes" id="UP000075787"/>
    </source>
</evidence>
<name>A0A161Q0U3_9PROT</name>
<feature type="domain" description="FlgD/Vpr Ig-like" evidence="6">
    <location>
        <begin position="102"/>
        <end position="176"/>
    </location>
</feature>
<comment type="similarity">
    <text evidence="1 5">Belongs to the FlgD family.</text>
</comment>
<dbReference type="OrthoDB" id="9785233at2"/>
<dbReference type="EMBL" id="LPZR01000185">
    <property type="protein sequence ID" value="KYO50968.1"/>
    <property type="molecule type" value="Genomic_DNA"/>
</dbReference>
<protein>
    <recommendedName>
        <fullName evidence="2 5">Basal-body rod modification protein FlgD</fullName>
    </recommendedName>
</protein>
<feature type="domain" description="FlgD Tudor-like" evidence="7">
    <location>
        <begin position="85"/>
        <end position="217"/>
    </location>
</feature>
<comment type="caution">
    <text evidence="8">The sequence shown here is derived from an EMBL/GenBank/DDBJ whole genome shotgun (WGS) entry which is preliminary data.</text>
</comment>
<evidence type="ECO:0000256" key="4">
    <source>
        <dbReference type="ARBA" id="ARBA00024746"/>
    </source>
</evidence>
<dbReference type="Gene3D" id="2.60.40.4070">
    <property type="match status" value="1"/>
</dbReference>
<comment type="function">
    <text evidence="4 5">Required for flagellar hook formation. May act as a scaffolding protein.</text>
</comment>
<proteinExistence type="inferred from homology"/>
<evidence type="ECO:0000256" key="5">
    <source>
        <dbReference type="RuleBase" id="RU362076"/>
    </source>
</evidence>
<dbReference type="GO" id="GO:0044781">
    <property type="term" value="P:bacterial-type flagellum organization"/>
    <property type="evidence" value="ECO:0007669"/>
    <property type="project" value="UniProtKB-UniRule"/>
</dbReference>
<dbReference type="GeneID" id="97242318"/>
<gene>
    <name evidence="8" type="ORF">AUP44_10875</name>
</gene>
<accession>A0A161Q0U3</accession>
<evidence type="ECO:0000256" key="3">
    <source>
        <dbReference type="ARBA" id="ARBA00022795"/>
    </source>
</evidence>
<evidence type="ECO:0000256" key="2">
    <source>
        <dbReference type="ARBA" id="ARBA00016013"/>
    </source>
</evidence>